<reference evidence="3" key="2">
    <citation type="journal article" date="2013" name="PLoS ONE">
        <title>Genome implosion elicits host-confinement in Alcaligenaceae: evidence from the comparative genomics of Tetrathiobacter kashmirensis, a pathogen in the making.</title>
        <authorList>
            <person name="Ghosh W."/>
            <person name="Alam M."/>
            <person name="Roy C."/>
            <person name="Pyne P."/>
            <person name="George A."/>
            <person name="Chakraborty R."/>
            <person name="Majumder S."/>
            <person name="Agarwal A."/>
            <person name="Chakraborty S."/>
            <person name="Majumdar S."/>
            <person name="Gupta S.K."/>
        </authorList>
    </citation>
    <scope>NUCLEOTIDE SEQUENCE [LARGE SCALE GENOMIC DNA]</scope>
    <source>
        <strain evidence="3">WT001</strain>
    </source>
</reference>
<dbReference type="EMBL" id="CP003555">
    <property type="protein sequence ID" value="AFK63507.1"/>
    <property type="molecule type" value="Genomic_DNA"/>
</dbReference>
<feature type="domain" description="Anti-sigma K factor RskA C-terminal" evidence="1">
    <location>
        <begin position="118"/>
        <end position="244"/>
    </location>
</feature>
<keyword evidence="3" id="KW-1185">Reference proteome</keyword>
<dbReference type="Pfam" id="PF10099">
    <property type="entry name" value="RskA_C"/>
    <property type="match status" value="1"/>
</dbReference>
<dbReference type="AlphaFoldDB" id="I3UER9"/>
<evidence type="ECO:0000313" key="2">
    <source>
        <dbReference type="EMBL" id="AFK63507.1"/>
    </source>
</evidence>
<dbReference type="PANTHER" id="PTHR37461">
    <property type="entry name" value="ANTI-SIGMA-K FACTOR RSKA"/>
    <property type="match status" value="1"/>
</dbReference>
<dbReference type="GO" id="GO:0006417">
    <property type="term" value="P:regulation of translation"/>
    <property type="evidence" value="ECO:0007669"/>
    <property type="project" value="TreeGrafter"/>
</dbReference>
<dbReference type="Proteomes" id="UP000005267">
    <property type="component" value="Chromosome"/>
</dbReference>
<reference evidence="2 3" key="1">
    <citation type="journal article" date="2011" name="J. Bacteriol.">
        <title>Whole-genome shotgun sequencing of the sulfur-oxidizing chemoautotroph Tetrathiobacter kashmirensis.</title>
        <authorList>
            <person name="Ghosh W."/>
            <person name="George A."/>
            <person name="Agarwal A."/>
            <person name="Raj P."/>
            <person name="Alam M."/>
            <person name="Pyne P."/>
            <person name="Das Gupta S.K."/>
        </authorList>
    </citation>
    <scope>NUCLEOTIDE SEQUENCE [LARGE SCALE GENOMIC DNA]</scope>
    <source>
        <strain evidence="2 3">WT001</strain>
    </source>
</reference>
<proteinExistence type="predicted"/>
<dbReference type="InterPro" id="IPR018764">
    <property type="entry name" value="RskA_C"/>
</dbReference>
<organism evidence="2 3">
    <name type="scientific">Advenella kashmirensis (strain DSM 17095 / LMG 22695 / WT001)</name>
    <name type="common">Tetrathiobacter kashmirensis</name>
    <dbReference type="NCBI Taxonomy" id="1036672"/>
    <lineage>
        <taxon>Bacteria</taxon>
        <taxon>Pseudomonadati</taxon>
        <taxon>Pseudomonadota</taxon>
        <taxon>Betaproteobacteria</taxon>
        <taxon>Burkholderiales</taxon>
        <taxon>Alcaligenaceae</taxon>
    </lineage>
</organism>
<gene>
    <name evidence="2" type="ordered locus">TKWG_18165</name>
</gene>
<evidence type="ECO:0000313" key="3">
    <source>
        <dbReference type="Proteomes" id="UP000005267"/>
    </source>
</evidence>
<dbReference type="OrthoDB" id="8617430at2"/>
<evidence type="ECO:0000259" key="1">
    <source>
        <dbReference type="Pfam" id="PF10099"/>
    </source>
</evidence>
<sequence length="259" mass="27956">MNEFKPRDLLAAEYVLGTLRGGARRRFEHRLQQEPMLAREVAGWQQAFAQLDLHDAPIQPPERVWQAISNSISPQADDHTQAETGAANHDQFAASFKRSDPVRVPAYRRAGLWQLTSAALAACLVIALLWPVSTVHKDVSSSVQPIAILSPTSPDSAAHLIAGYDARQRTLVFTPLNVVAPDSQHSLQLWRIGADKKPVSLGLLNRSGATQFSAEQLPALDGITLAVSLEPAAGSPTGQPTGRVLYAGVVTIALNNPEK</sequence>
<dbReference type="GO" id="GO:0016989">
    <property type="term" value="F:sigma factor antagonist activity"/>
    <property type="evidence" value="ECO:0007669"/>
    <property type="project" value="TreeGrafter"/>
</dbReference>
<name>I3UER9_ADVKW</name>
<dbReference type="PANTHER" id="PTHR37461:SF1">
    <property type="entry name" value="ANTI-SIGMA-K FACTOR RSKA"/>
    <property type="match status" value="1"/>
</dbReference>
<protein>
    <submittedName>
        <fullName evidence="2">Anti-sigma K factor RskA</fullName>
    </submittedName>
</protein>
<dbReference type="KEGG" id="aka:TKWG_18165"/>
<dbReference type="GO" id="GO:0005886">
    <property type="term" value="C:plasma membrane"/>
    <property type="evidence" value="ECO:0007669"/>
    <property type="project" value="InterPro"/>
</dbReference>
<dbReference type="STRING" id="1036672.TKWG_18165"/>
<dbReference type="HOGENOM" id="CLU_075065_0_0_4"/>
<dbReference type="InterPro" id="IPR051474">
    <property type="entry name" value="Anti-sigma-K/W_factor"/>
</dbReference>
<accession>I3UER9</accession>
<dbReference type="RefSeq" id="WP_014751598.1">
    <property type="nucleotide sequence ID" value="NC_017964.1"/>
</dbReference>